<evidence type="ECO:0000313" key="1">
    <source>
        <dbReference type="EMBL" id="KAL1275808.1"/>
    </source>
</evidence>
<accession>A0ABR3NFS8</accession>
<proteinExistence type="predicted"/>
<sequence>TQGCGAAVLPGEPWDFTSSLRDQRKSTQIKHPDPVHLSRRVVFLRDTWTKPYTALAGITGKSSAIPASLSARYCDLSPFHSHSNPAGIRARFPPIISNSIVPASNRSRMLSVSPFSSARN</sequence>
<name>A0ABR3NFS8_9TELE</name>
<protein>
    <submittedName>
        <fullName evidence="1">Uncharacterized protein</fullName>
    </submittedName>
</protein>
<reference evidence="1 2" key="1">
    <citation type="submission" date="2023-09" db="EMBL/GenBank/DDBJ databases">
        <authorList>
            <person name="Wang M."/>
        </authorList>
    </citation>
    <scope>NUCLEOTIDE SEQUENCE [LARGE SCALE GENOMIC DNA]</scope>
    <source>
        <strain evidence="1">GT-2023</strain>
        <tissue evidence="1">Liver</tissue>
    </source>
</reference>
<feature type="non-terminal residue" evidence="1">
    <location>
        <position position="1"/>
    </location>
</feature>
<gene>
    <name evidence="1" type="ORF">QQF64_035431</name>
</gene>
<evidence type="ECO:0000313" key="2">
    <source>
        <dbReference type="Proteomes" id="UP001558613"/>
    </source>
</evidence>
<comment type="caution">
    <text evidence="1">The sequence shown here is derived from an EMBL/GenBank/DDBJ whole genome shotgun (WGS) entry which is preliminary data.</text>
</comment>
<dbReference type="Proteomes" id="UP001558613">
    <property type="component" value="Unassembled WGS sequence"/>
</dbReference>
<organism evidence="1 2">
    <name type="scientific">Cirrhinus molitorella</name>
    <name type="common">mud carp</name>
    <dbReference type="NCBI Taxonomy" id="172907"/>
    <lineage>
        <taxon>Eukaryota</taxon>
        <taxon>Metazoa</taxon>
        <taxon>Chordata</taxon>
        <taxon>Craniata</taxon>
        <taxon>Vertebrata</taxon>
        <taxon>Euteleostomi</taxon>
        <taxon>Actinopterygii</taxon>
        <taxon>Neopterygii</taxon>
        <taxon>Teleostei</taxon>
        <taxon>Ostariophysi</taxon>
        <taxon>Cypriniformes</taxon>
        <taxon>Cyprinidae</taxon>
        <taxon>Labeoninae</taxon>
        <taxon>Labeonini</taxon>
        <taxon>Cirrhinus</taxon>
    </lineage>
</organism>
<dbReference type="EMBL" id="JAYMGO010000004">
    <property type="protein sequence ID" value="KAL1275808.1"/>
    <property type="molecule type" value="Genomic_DNA"/>
</dbReference>
<keyword evidence="2" id="KW-1185">Reference proteome</keyword>